<comment type="caution">
    <text evidence="1">The sequence shown here is derived from an EMBL/GenBank/DDBJ whole genome shotgun (WGS) entry which is preliminary data.</text>
</comment>
<accession>A0A2K3MGM5</accession>
<sequence length="43" mass="4891">GAHSYVARKFLSGMTRRVFQGGSFPLLVSRATMFEEEHTGKRF</sequence>
<organism evidence="1 2">
    <name type="scientific">Trifolium pratense</name>
    <name type="common">Red clover</name>
    <dbReference type="NCBI Taxonomy" id="57577"/>
    <lineage>
        <taxon>Eukaryota</taxon>
        <taxon>Viridiplantae</taxon>
        <taxon>Streptophyta</taxon>
        <taxon>Embryophyta</taxon>
        <taxon>Tracheophyta</taxon>
        <taxon>Spermatophyta</taxon>
        <taxon>Magnoliopsida</taxon>
        <taxon>eudicotyledons</taxon>
        <taxon>Gunneridae</taxon>
        <taxon>Pentapetalae</taxon>
        <taxon>rosids</taxon>
        <taxon>fabids</taxon>
        <taxon>Fabales</taxon>
        <taxon>Fabaceae</taxon>
        <taxon>Papilionoideae</taxon>
        <taxon>50 kb inversion clade</taxon>
        <taxon>NPAAA clade</taxon>
        <taxon>Hologalegina</taxon>
        <taxon>IRL clade</taxon>
        <taxon>Trifolieae</taxon>
        <taxon>Trifolium</taxon>
    </lineage>
</organism>
<reference evidence="1 2" key="2">
    <citation type="journal article" date="2017" name="Front. Plant Sci.">
        <title>Gene Classification and Mining of Molecular Markers Useful in Red Clover (Trifolium pratense) Breeding.</title>
        <authorList>
            <person name="Istvanek J."/>
            <person name="Dluhosova J."/>
            <person name="Dluhos P."/>
            <person name="Patkova L."/>
            <person name="Nedelnik J."/>
            <person name="Repkova J."/>
        </authorList>
    </citation>
    <scope>NUCLEOTIDE SEQUENCE [LARGE SCALE GENOMIC DNA]</scope>
    <source>
        <strain evidence="2">cv. Tatra</strain>
        <tissue evidence="1">Young leaves</tissue>
    </source>
</reference>
<dbReference type="AlphaFoldDB" id="A0A2K3MGM5"/>
<dbReference type="Proteomes" id="UP000236291">
    <property type="component" value="Unassembled WGS sequence"/>
</dbReference>
<name>A0A2K3MGM5_TRIPR</name>
<gene>
    <name evidence="1" type="ORF">L195_g046068</name>
</gene>
<evidence type="ECO:0000313" key="1">
    <source>
        <dbReference type="EMBL" id="PNX89945.1"/>
    </source>
</evidence>
<feature type="non-terminal residue" evidence="1">
    <location>
        <position position="1"/>
    </location>
</feature>
<evidence type="ECO:0000313" key="2">
    <source>
        <dbReference type="Proteomes" id="UP000236291"/>
    </source>
</evidence>
<proteinExistence type="predicted"/>
<protein>
    <submittedName>
        <fullName evidence="1">Uncharacterized protein</fullName>
    </submittedName>
</protein>
<reference evidence="1 2" key="1">
    <citation type="journal article" date="2014" name="Am. J. Bot.">
        <title>Genome assembly and annotation for red clover (Trifolium pratense; Fabaceae).</title>
        <authorList>
            <person name="Istvanek J."/>
            <person name="Jaros M."/>
            <person name="Krenek A."/>
            <person name="Repkova J."/>
        </authorList>
    </citation>
    <scope>NUCLEOTIDE SEQUENCE [LARGE SCALE GENOMIC DNA]</scope>
    <source>
        <strain evidence="2">cv. Tatra</strain>
        <tissue evidence="1">Young leaves</tissue>
    </source>
</reference>
<dbReference type="EMBL" id="ASHM01061352">
    <property type="protein sequence ID" value="PNX89945.1"/>
    <property type="molecule type" value="Genomic_DNA"/>
</dbReference>